<keyword evidence="2" id="KW-1133">Transmembrane helix</keyword>
<feature type="transmembrane region" description="Helical" evidence="2">
    <location>
        <begin position="37"/>
        <end position="60"/>
    </location>
</feature>
<protein>
    <submittedName>
        <fullName evidence="3">Uncharacterized protein</fullName>
    </submittedName>
</protein>
<evidence type="ECO:0000256" key="1">
    <source>
        <dbReference type="SAM" id="MobiDB-lite"/>
    </source>
</evidence>
<sequence length="238" mass="27557">MSYHKFKSEDTSDHDQDDSSGGNEDDLSNHTSPISRWYLRMLYILLAENFLLVIAFVLFWKALVPKPTNLQYQILTPDNKAFPLGHLAWAQSFEALPCGKTPDEAKARGCQFDMLATAWLPPRCIDYELVDEFMKLGDWQFYTEMHGGQKHSSYEPEYLGSFSEPKSIWTSRAWHHMHCLYMWKKIGRALVRGTPSDAETISEPHTHHCMKAMEEVIFGPHRDPNEIEVFIEVIYPPC</sequence>
<feature type="compositionally biased region" description="Basic and acidic residues" evidence="1">
    <location>
        <begin position="1"/>
        <end position="14"/>
    </location>
</feature>
<evidence type="ECO:0000313" key="3">
    <source>
        <dbReference type="EMBL" id="KAK0387380.1"/>
    </source>
</evidence>
<dbReference type="PANTHER" id="PTHR35896">
    <property type="entry name" value="IG-LIKE DOMAIN-CONTAINING PROTEIN"/>
    <property type="match status" value="1"/>
</dbReference>
<dbReference type="InterPro" id="IPR053008">
    <property type="entry name" value="Phomopsin_biosynth_assoc"/>
</dbReference>
<comment type="caution">
    <text evidence="3">The sequence shown here is derived from an EMBL/GenBank/DDBJ whole genome shotgun (WGS) entry which is preliminary data.</text>
</comment>
<gene>
    <name evidence="3" type="ORF">NLU13_5692</name>
</gene>
<dbReference type="Proteomes" id="UP001175261">
    <property type="component" value="Unassembled WGS sequence"/>
</dbReference>
<evidence type="ECO:0000313" key="4">
    <source>
        <dbReference type="Proteomes" id="UP001175261"/>
    </source>
</evidence>
<keyword evidence="4" id="KW-1185">Reference proteome</keyword>
<name>A0AA39L817_SARSR</name>
<feature type="compositionally biased region" description="Acidic residues" evidence="1">
    <location>
        <begin position="15"/>
        <end position="26"/>
    </location>
</feature>
<dbReference type="AlphaFoldDB" id="A0AA39L817"/>
<dbReference type="EMBL" id="JAPDFR010000004">
    <property type="protein sequence ID" value="KAK0387380.1"/>
    <property type="molecule type" value="Genomic_DNA"/>
</dbReference>
<keyword evidence="2" id="KW-0812">Transmembrane</keyword>
<reference evidence="3" key="1">
    <citation type="submission" date="2022-10" db="EMBL/GenBank/DDBJ databases">
        <title>Determination and structural analysis of whole genome sequence of Sarocladium strictum F4-1.</title>
        <authorList>
            <person name="Hu L."/>
            <person name="Jiang Y."/>
        </authorList>
    </citation>
    <scope>NUCLEOTIDE SEQUENCE</scope>
    <source>
        <strain evidence="3">F4-1</strain>
    </source>
</reference>
<feature type="region of interest" description="Disordered" evidence="1">
    <location>
        <begin position="1"/>
        <end position="29"/>
    </location>
</feature>
<proteinExistence type="predicted"/>
<accession>A0AA39L817</accession>
<evidence type="ECO:0000256" key="2">
    <source>
        <dbReference type="SAM" id="Phobius"/>
    </source>
</evidence>
<dbReference type="PANTHER" id="PTHR35896:SF3">
    <property type="entry name" value="MAJOR FACILITATOR SUPERFAMILY TRANSPORTER"/>
    <property type="match status" value="1"/>
</dbReference>
<keyword evidence="2" id="KW-0472">Membrane</keyword>
<organism evidence="3 4">
    <name type="scientific">Sarocladium strictum</name>
    <name type="common">Black bundle disease fungus</name>
    <name type="synonym">Acremonium strictum</name>
    <dbReference type="NCBI Taxonomy" id="5046"/>
    <lineage>
        <taxon>Eukaryota</taxon>
        <taxon>Fungi</taxon>
        <taxon>Dikarya</taxon>
        <taxon>Ascomycota</taxon>
        <taxon>Pezizomycotina</taxon>
        <taxon>Sordariomycetes</taxon>
        <taxon>Hypocreomycetidae</taxon>
        <taxon>Hypocreales</taxon>
        <taxon>Sarocladiaceae</taxon>
        <taxon>Sarocladium</taxon>
    </lineage>
</organism>